<proteinExistence type="predicted"/>
<reference evidence="1 2" key="1">
    <citation type="submission" date="2019-05" db="EMBL/GenBank/DDBJ databases">
        <title>Arcobacter cibarius and Arcobacter thereius providing challenges in identification an antibiotic susceptibility and Quinolone resistance.</title>
        <authorList>
            <person name="Busch A."/>
            <person name="Hanel I."/>
            <person name="Hotzel H."/>
            <person name="Tomaso H."/>
        </authorList>
    </citation>
    <scope>NUCLEOTIDE SEQUENCE [LARGE SCALE GENOMIC DNA]</scope>
    <source>
        <strain evidence="1 2">16CS0831-2</strain>
    </source>
</reference>
<evidence type="ECO:0000313" key="1">
    <source>
        <dbReference type="EMBL" id="TLT01320.1"/>
    </source>
</evidence>
<organism evidence="1 2">
    <name type="scientific">Aliarcobacter cibarius</name>
    <dbReference type="NCBI Taxonomy" id="255507"/>
    <lineage>
        <taxon>Bacteria</taxon>
        <taxon>Pseudomonadati</taxon>
        <taxon>Campylobacterota</taxon>
        <taxon>Epsilonproteobacteria</taxon>
        <taxon>Campylobacterales</taxon>
        <taxon>Arcobacteraceae</taxon>
        <taxon>Aliarcobacter</taxon>
    </lineage>
</organism>
<evidence type="ECO:0000313" key="2">
    <source>
        <dbReference type="Proteomes" id="UP000305417"/>
    </source>
</evidence>
<name>A0ABY2V702_9BACT</name>
<protein>
    <submittedName>
        <fullName evidence="1">Uncharacterized protein</fullName>
    </submittedName>
</protein>
<dbReference type="EMBL" id="VBUC01000003">
    <property type="protein sequence ID" value="TLT01320.1"/>
    <property type="molecule type" value="Genomic_DNA"/>
</dbReference>
<gene>
    <name evidence="1" type="ORF">FE247_02230</name>
</gene>
<accession>A0ABY2V702</accession>
<comment type="caution">
    <text evidence="1">The sequence shown here is derived from an EMBL/GenBank/DDBJ whole genome shotgun (WGS) entry which is preliminary data.</text>
</comment>
<dbReference type="Proteomes" id="UP000305417">
    <property type="component" value="Unassembled WGS sequence"/>
</dbReference>
<dbReference type="RefSeq" id="WP_138108315.1">
    <property type="nucleotide sequence ID" value="NZ_VBUC01000003.1"/>
</dbReference>
<sequence>MSIMQRLDLTFTDDTQKSVIIHEYGDKFVMMITDDGLFRYFPQNDKPKIYDTAQEAFEEISKLWNFSEAISIKTTNEFIKVEDLKVMFDCGVEYA</sequence>
<keyword evidence="2" id="KW-1185">Reference proteome</keyword>